<keyword evidence="1" id="KW-0732">Signal</keyword>
<keyword evidence="3" id="KW-1185">Reference proteome</keyword>
<accession>A0ABS6DQC1</accession>
<gene>
    <name evidence="2" type="ORF">KQ875_00360</name>
</gene>
<proteinExistence type="predicted"/>
<dbReference type="Proteomes" id="UP000718793">
    <property type="component" value="Unassembled WGS sequence"/>
</dbReference>
<dbReference type="EMBL" id="JAHMHH010000001">
    <property type="protein sequence ID" value="MBU4692050.1"/>
    <property type="molecule type" value="Genomic_DNA"/>
</dbReference>
<feature type="signal peptide" evidence="1">
    <location>
        <begin position="1"/>
        <end position="28"/>
    </location>
</feature>
<evidence type="ECO:0000313" key="3">
    <source>
        <dbReference type="Proteomes" id="UP000718793"/>
    </source>
</evidence>
<comment type="caution">
    <text evidence="2">The sequence shown here is derived from an EMBL/GenBank/DDBJ whole genome shotgun (WGS) entry which is preliminary data.</text>
</comment>
<evidence type="ECO:0000256" key="1">
    <source>
        <dbReference type="SAM" id="SignalP"/>
    </source>
</evidence>
<evidence type="ECO:0008006" key="4">
    <source>
        <dbReference type="Google" id="ProtNLM"/>
    </source>
</evidence>
<organism evidence="2 3">
    <name type="scientific">Mycoplasma zalophi</name>
    <dbReference type="NCBI Taxonomy" id="191287"/>
    <lineage>
        <taxon>Bacteria</taxon>
        <taxon>Bacillati</taxon>
        <taxon>Mycoplasmatota</taxon>
        <taxon>Mollicutes</taxon>
        <taxon>Mycoplasmataceae</taxon>
        <taxon>Mycoplasma</taxon>
    </lineage>
</organism>
<reference evidence="2" key="1">
    <citation type="submission" date="2021-06" db="EMBL/GenBank/DDBJ databases">
        <title>Novel Mycoplasma species detected in California sea lions (Zalophus californianus) from the USA.</title>
        <authorList>
            <person name="Volokhov D.V."/>
            <person name="Furtak V.A."/>
            <person name="Zagorodnyaya T.A."/>
        </authorList>
    </citation>
    <scope>NUCLEOTIDE SEQUENCE [LARGE SCALE GENOMIC DNA]</scope>
    <source>
        <strain evidence="2">CSL 5346</strain>
    </source>
</reference>
<feature type="chain" id="PRO_5046189592" description="Lipoprotein" evidence="1">
    <location>
        <begin position="29"/>
        <end position="264"/>
    </location>
</feature>
<protein>
    <recommendedName>
        <fullName evidence="4">Lipoprotein</fullName>
    </recommendedName>
</protein>
<sequence length="264" mass="30513">MTKNKKKWVLLTSISAVSLVVIPSVSCAKDTSNQETNVSDLPLSQIQQIYDSFELNIKNDTQTSYEEFFKLFQQKYKENNNDIYKTLKDSEISNIVSSKLMDINKMQPGHKLIIKPVFNSKTKQFALNIKVMHIQGGYIEGKEEGNNTIAKGEFRLFSENDKRLQKEFLDNYVNNLIFKLKENISISEVLQQIDDTKLDDSSYIYNLFSQELGDRVTFSLPSLERPHDTILAFNVEKTDQVKLVILLKNQFNSNVLFKQFKILS</sequence>
<dbReference type="RefSeq" id="WP_216488296.1">
    <property type="nucleotide sequence ID" value="NZ_JAHMHH010000001.1"/>
</dbReference>
<evidence type="ECO:0000313" key="2">
    <source>
        <dbReference type="EMBL" id="MBU4692050.1"/>
    </source>
</evidence>
<name>A0ABS6DQC1_9MOLU</name>